<keyword evidence="2 8" id="KW-0963">Cytoplasm</keyword>
<evidence type="ECO:0000256" key="7">
    <source>
        <dbReference type="ARBA" id="ARBA00023125"/>
    </source>
</evidence>
<dbReference type="GO" id="GO:0008289">
    <property type="term" value="F:lipid binding"/>
    <property type="evidence" value="ECO:0007669"/>
    <property type="project" value="UniProtKB-KW"/>
</dbReference>
<feature type="domain" description="AAA+ ATPase" evidence="13">
    <location>
        <begin position="140"/>
        <end position="268"/>
    </location>
</feature>
<organism evidence="15 16">
    <name type="scientific">Solibaculum mannosilyticum</name>
    <dbReference type="NCBI Taxonomy" id="2780922"/>
    <lineage>
        <taxon>Bacteria</taxon>
        <taxon>Bacillati</taxon>
        <taxon>Bacillota</taxon>
        <taxon>Clostridia</taxon>
        <taxon>Eubacteriales</taxon>
        <taxon>Oscillospiraceae</taxon>
        <taxon>Solibaculum</taxon>
    </lineage>
</organism>
<evidence type="ECO:0000256" key="6">
    <source>
        <dbReference type="ARBA" id="ARBA00023121"/>
    </source>
</evidence>
<dbReference type="Pfam" id="PF00308">
    <property type="entry name" value="Bac_DnaA"/>
    <property type="match status" value="1"/>
</dbReference>
<dbReference type="InterPro" id="IPR018312">
    <property type="entry name" value="Chromosome_initiator_DnaA_CS"/>
</dbReference>
<evidence type="ECO:0000256" key="9">
    <source>
        <dbReference type="NCBIfam" id="TIGR00362"/>
    </source>
</evidence>
<dbReference type="Gene3D" id="1.10.8.60">
    <property type="match status" value="1"/>
</dbReference>
<dbReference type="NCBIfam" id="TIGR00362">
    <property type="entry name" value="DnaA"/>
    <property type="match status" value="1"/>
</dbReference>
<dbReference type="Pfam" id="PF08299">
    <property type="entry name" value="Bac_DnaA_C"/>
    <property type="match status" value="1"/>
</dbReference>
<accession>A0A7I8D0Y3</accession>
<protein>
    <recommendedName>
        <fullName evidence="8 9">Chromosomal replication initiator protein DnaA</fullName>
    </recommendedName>
</protein>
<dbReference type="SUPFAM" id="SSF52540">
    <property type="entry name" value="P-loop containing nucleoside triphosphate hydrolases"/>
    <property type="match status" value="1"/>
</dbReference>
<comment type="domain">
    <text evidence="8">Domain I is involved in oligomerization and binding regulators, domain II is flexibile and of varying length in different bacteria, domain III forms the AAA+ region, while domain IV binds dsDNA.</text>
</comment>
<evidence type="ECO:0000256" key="3">
    <source>
        <dbReference type="ARBA" id="ARBA00022705"/>
    </source>
</evidence>
<dbReference type="InterPro" id="IPR001957">
    <property type="entry name" value="Chromosome_initiator_DnaA"/>
</dbReference>
<feature type="region of interest" description="Disordered" evidence="12">
    <location>
        <begin position="83"/>
        <end position="102"/>
    </location>
</feature>
<dbReference type="InterPro" id="IPR038454">
    <property type="entry name" value="DnaA_N_sf"/>
</dbReference>
<gene>
    <name evidence="8 15" type="primary">dnaA</name>
    <name evidence="15" type="ORF">C12CBH8_00010</name>
</gene>
<evidence type="ECO:0000256" key="12">
    <source>
        <dbReference type="SAM" id="MobiDB-lite"/>
    </source>
</evidence>
<dbReference type="HAMAP" id="MF_00377">
    <property type="entry name" value="DnaA_bact"/>
    <property type="match status" value="1"/>
</dbReference>
<dbReference type="SMART" id="SM00760">
    <property type="entry name" value="Bac_DnaA_C"/>
    <property type="match status" value="1"/>
</dbReference>
<feature type="domain" description="Chromosomal replication initiator DnaA C-terminal" evidence="14">
    <location>
        <begin position="352"/>
        <end position="421"/>
    </location>
</feature>
<dbReference type="GO" id="GO:0005737">
    <property type="term" value="C:cytoplasm"/>
    <property type="evidence" value="ECO:0007669"/>
    <property type="project" value="UniProtKB-SubCell"/>
</dbReference>
<evidence type="ECO:0000256" key="1">
    <source>
        <dbReference type="ARBA" id="ARBA00006583"/>
    </source>
</evidence>
<dbReference type="Gene3D" id="1.10.1750.10">
    <property type="match status" value="1"/>
</dbReference>
<feature type="region of interest" description="Domain I, interacts with DnaA modulators" evidence="8">
    <location>
        <begin position="1"/>
        <end position="85"/>
    </location>
</feature>
<dbReference type="PROSITE" id="PS01008">
    <property type="entry name" value="DNAA"/>
    <property type="match status" value="1"/>
</dbReference>
<dbReference type="CDD" id="cd06571">
    <property type="entry name" value="Bac_DnaA_C"/>
    <property type="match status" value="1"/>
</dbReference>
<feature type="region of interest" description="Domain IV, binds dsDNA" evidence="8">
    <location>
        <begin position="324"/>
        <end position="445"/>
    </location>
</feature>
<evidence type="ECO:0000313" key="16">
    <source>
        <dbReference type="Proteomes" id="UP000593890"/>
    </source>
</evidence>
<evidence type="ECO:0000256" key="2">
    <source>
        <dbReference type="ARBA" id="ARBA00022490"/>
    </source>
</evidence>
<keyword evidence="4 8" id="KW-0547">Nucleotide-binding</keyword>
<evidence type="ECO:0000256" key="4">
    <source>
        <dbReference type="ARBA" id="ARBA00022741"/>
    </source>
</evidence>
<comment type="caution">
    <text evidence="8">Lacks conserved residue(s) required for the propagation of feature annotation.</text>
</comment>
<comment type="subcellular location">
    <subcellularLocation>
        <location evidence="8">Cytoplasm</location>
    </subcellularLocation>
</comment>
<dbReference type="Pfam" id="PF11638">
    <property type="entry name" value="DnaA_N"/>
    <property type="match status" value="1"/>
</dbReference>
<evidence type="ECO:0000256" key="11">
    <source>
        <dbReference type="RuleBase" id="RU004227"/>
    </source>
</evidence>
<keyword evidence="3 8" id="KW-0235">DNA replication</keyword>
<name>A0A7I8D0Y3_9FIRM</name>
<dbReference type="GO" id="GO:0005886">
    <property type="term" value="C:plasma membrane"/>
    <property type="evidence" value="ECO:0007669"/>
    <property type="project" value="TreeGrafter"/>
</dbReference>
<evidence type="ECO:0000313" key="15">
    <source>
        <dbReference type="EMBL" id="BCI59362.1"/>
    </source>
</evidence>
<feature type="binding site" evidence="8">
    <location>
        <position position="153"/>
    </location>
    <ligand>
        <name>ATP</name>
        <dbReference type="ChEBI" id="CHEBI:30616"/>
    </ligand>
</feature>
<dbReference type="InterPro" id="IPR027417">
    <property type="entry name" value="P-loop_NTPase"/>
</dbReference>
<keyword evidence="16" id="KW-1185">Reference proteome</keyword>
<dbReference type="AlphaFoldDB" id="A0A7I8D0Y3"/>
<dbReference type="GO" id="GO:0006275">
    <property type="term" value="P:regulation of DNA replication"/>
    <property type="evidence" value="ECO:0007669"/>
    <property type="project" value="UniProtKB-UniRule"/>
</dbReference>
<dbReference type="Proteomes" id="UP000593890">
    <property type="component" value="Chromosome"/>
</dbReference>
<comment type="function">
    <text evidence="8 10">Plays an essential role in the initiation and regulation of chromosomal replication. ATP-DnaA binds to the origin of replication (oriC) to initiate formation of the DNA replication initiation complex once per cell cycle. Binds the DnaA box (a 9 base pair repeat at the origin) and separates the double-stranded (ds)DNA. Forms a right-handed helical filament on oriC DNA; dsDNA binds to the exterior of the filament while single-stranded (ss)DNA is stabiized in the filament's interior. The ATP-DnaA-oriC complex binds and stabilizes one strand of the AT-rich DNA unwinding element (DUE), permitting loading of DNA polymerase. After initiation quickly degrades to an ADP-DnaA complex that is not apt for DNA replication. Binds acidic phospholipids.</text>
</comment>
<comment type="subunit">
    <text evidence="8">Oligomerizes as a right-handed, spiral filament on DNA at oriC.</text>
</comment>
<dbReference type="GO" id="GO:0003688">
    <property type="term" value="F:DNA replication origin binding"/>
    <property type="evidence" value="ECO:0007669"/>
    <property type="project" value="UniProtKB-UniRule"/>
</dbReference>
<dbReference type="InterPro" id="IPR010921">
    <property type="entry name" value="Trp_repressor/repl_initiator"/>
</dbReference>
<dbReference type="RefSeq" id="WP_215533297.1">
    <property type="nucleotide sequence ID" value="NZ_AP023321.1"/>
</dbReference>
<dbReference type="FunFam" id="3.40.50.300:FF:000668">
    <property type="entry name" value="Chromosomal replication initiator protein DnaA"/>
    <property type="match status" value="1"/>
</dbReference>
<dbReference type="InterPro" id="IPR024633">
    <property type="entry name" value="DnaA_N_dom"/>
</dbReference>
<feature type="binding site" evidence="8">
    <location>
        <position position="151"/>
    </location>
    <ligand>
        <name>ATP</name>
        <dbReference type="ChEBI" id="CHEBI:30616"/>
    </ligand>
</feature>
<keyword evidence="7 8" id="KW-0238">DNA-binding</keyword>
<dbReference type="Gene3D" id="3.40.50.300">
    <property type="entry name" value="P-loop containing nucleotide triphosphate hydrolases"/>
    <property type="match status" value="1"/>
</dbReference>
<keyword evidence="6 8" id="KW-0446">Lipid-binding</keyword>
<dbReference type="InterPro" id="IPR013317">
    <property type="entry name" value="DnaA_dom"/>
</dbReference>
<dbReference type="KEGG" id="sman:C12CBH8_00010"/>
<feature type="compositionally biased region" description="Polar residues" evidence="12">
    <location>
        <begin position="87"/>
        <end position="102"/>
    </location>
</feature>
<evidence type="ECO:0000256" key="8">
    <source>
        <dbReference type="HAMAP-Rule" id="MF_00377"/>
    </source>
</evidence>
<dbReference type="InterPro" id="IPR020591">
    <property type="entry name" value="Chromosome_initiator_DnaA-like"/>
</dbReference>
<dbReference type="InterPro" id="IPR003593">
    <property type="entry name" value="AAA+_ATPase"/>
</dbReference>
<comment type="similarity">
    <text evidence="1 8 11">Belongs to the DnaA family.</text>
</comment>
<feature type="binding site" evidence="8">
    <location>
        <position position="154"/>
    </location>
    <ligand>
        <name>ATP</name>
        <dbReference type="ChEBI" id="CHEBI:30616"/>
    </ligand>
</feature>
<dbReference type="EMBL" id="AP023321">
    <property type="protein sequence ID" value="BCI59362.1"/>
    <property type="molecule type" value="Genomic_DNA"/>
</dbReference>
<keyword evidence="5 8" id="KW-0067">ATP-binding</keyword>
<reference evidence="16" key="1">
    <citation type="submission" date="2020-07" db="EMBL/GenBank/DDBJ databases">
        <title>Complete genome sequencing of Clostridia bacterium strain 12CBH8.</title>
        <authorList>
            <person name="Sakamoto M."/>
            <person name="Murakami T."/>
            <person name="Mori H."/>
        </authorList>
    </citation>
    <scope>NUCLEOTIDE SEQUENCE [LARGE SCALE GENOMIC DNA]</scope>
    <source>
        <strain evidence="16">12CBH8</strain>
    </source>
</reference>
<dbReference type="SUPFAM" id="SSF48295">
    <property type="entry name" value="TrpR-like"/>
    <property type="match status" value="1"/>
</dbReference>
<dbReference type="InterPro" id="IPR013159">
    <property type="entry name" value="DnaA_C"/>
</dbReference>
<dbReference type="CDD" id="cd00009">
    <property type="entry name" value="AAA"/>
    <property type="match status" value="1"/>
</dbReference>
<feature type="region of interest" description="Domain III, AAA+ region" evidence="8">
    <location>
        <begin position="107"/>
        <end position="323"/>
    </location>
</feature>
<dbReference type="Gene3D" id="3.30.300.180">
    <property type="match status" value="1"/>
</dbReference>
<dbReference type="PRINTS" id="PR00051">
    <property type="entry name" value="DNAA"/>
</dbReference>
<dbReference type="PANTHER" id="PTHR30050:SF2">
    <property type="entry name" value="CHROMOSOMAL REPLICATION INITIATOR PROTEIN DNAA"/>
    <property type="match status" value="1"/>
</dbReference>
<evidence type="ECO:0000259" key="13">
    <source>
        <dbReference type="SMART" id="SM00382"/>
    </source>
</evidence>
<evidence type="ECO:0000256" key="10">
    <source>
        <dbReference type="RuleBase" id="RU000577"/>
    </source>
</evidence>
<dbReference type="GO" id="GO:0006270">
    <property type="term" value="P:DNA replication initiation"/>
    <property type="evidence" value="ECO:0007669"/>
    <property type="project" value="UniProtKB-UniRule"/>
</dbReference>
<proteinExistence type="inferred from homology"/>
<feature type="binding site" evidence="8">
    <location>
        <position position="155"/>
    </location>
    <ligand>
        <name>ATP</name>
        <dbReference type="ChEBI" id="CHEBI:30616"/>
    </ligand>
</feature>
<dbReference type="PANTHER" id="PTHR30050">
    <property type="entry name" value="CHROMOSOMAL REPLICATION INITIATOR PROTEIN DNAA"/>
    <property type="match status" value="1"/>
</dbReference>
<dbReference type="GO" id="GO:0005524">
    <property type="term" value="F:ATP binding"/>
    <property type="evidence" value="ECO:0007669"/>
    <property type="project" value="UniProtKB-UniRule"/>
</dbReference>
<sequence length="445" mass="50445">MESFLDAWKSVSDYCKDHMHEVAFNVWIKIIKPVSLEDGQAVLSVRTRFQKDIIEKNYMDLLNSAFEQTLGFQPPIVLITEEDQKEGQASPSEDQPPRQTKVLNGDRSTLEYTFDNFIVGASNKFAYAASQAVATNPAGAYNPLFIYGGSGLGKTHLLYAICNEIYKNFNDINIVYIKGDDFTNELVEAIYNKTTNSFHNKYRQADVLLVDDIQFIAGKLQTQEEFFHTFDSLFQAGKQIVLVSDRPPKEIATLEERLRTRFEWGLLADVQPPDLETRVAIIKRKAEALDIAIPDELCMFIANRLKTNIRQLEGAVKKMKAYQQLAGEAPSILSAQNAIRDVLNDNQPIPVTIDRILTEVSRTCMVTPEEIKSNKRSAQISNARQIAIYVVREITQMSQSAIGEKFGGRDHSTINYAIQQVEKNMQKDPSYRATIDDIIKNIREK</sequence>
<evidence type="ECO:0000259" key="14">
    <source>
        <dbReference type="SMART" id="SM00760"/>
    </source>
</evidence>
<evidence type="ECO:0000256" key="5">
    <source>
        <dbReference type="ARBA" id="ARBA00022840"/>
    </source>
</evidence>
<dbReference type="SMART" id="SM00382">
    <property type="entry name" value="AAA"/>
    <property type="match status" value="1"/>
</dbReference>